<evidence type="ECO:0008006" key="3">
    <source>
        <dbReference type="Google" id="ProtNLM"/>
    </source>
</evidence>
<dbReference type="EMBL" id="NWBP01000010">
    <property type="protein sequence ID" value="PCC83592.1"/>
    <property type="molecule type" value="Genomic_DNA"/>
</dbReference>
<accession>A0A2A4AM72</accession>
<gene>
    <name evidence="1" type="ORF">COM45_02230</name>
</gene>
<dbReference type="SUPFAM" id="SSF52980">
    <property type="entry name" value="Restriction endonuclease-like"/>
    <property type="match status" value="1"/>
</dbReference>
<organism evidence="1 2">
    <name type="scientific">Corynebacterium accolens</name>
    <dbReference type="NCBI Taxonomy" id="38284"/>
    <lineage>
        <taxon>Bacteria</taxon>
        <taxon>Bacillati</taxon>
        <taxon>Actinomycetota</taxon>
        <taxon>Actinomycetes</taxon>
        <taxon>Mycobacteriales</taxon>
        <taxon>Corynebacteriaceae</taxon>
        <taxon>Corynebacterium</taxon>
    </lineage>
</organism>
<dbReference type="Proteomes" id="UP000218690">
    <property type="component" value="Unassembled WGS sequence"/>
</dbReference>
<evidence type="ECO:0000313" key="1">
    <source>
        <dbReference type="EMBL" id="PCC83592.1"/>
    </source>
</evidence>
<sequence length="295" mass="33601">MHKGLVSGLTKSQLATHIKHGRVTKIARGLNVWGRPTPLEVLWAVQQRYPQAVATGRTAAQLYLKREVTLPLELAAPKRLPASTYYSARRSVREQTRDVLGCSVQNPLLALEQIDWGCGIELCEALYSGHRGREKLEADRAEISSLPARAQELLRSAVLFTDSSAEIAVARALQQAGLKIECNVFIGVHRWDIVIPSRKIAIEINGLQFHSELGVWIRDHWKNNEAVLRGWRTLRYTGHCVAHHLDYIVEQVAQPPNWSRRFYSFVHLWHKALLPKPWEEYALPPELEWVHETSP</sequence>
<dbReference type="InterPro" id="IPR011335">
    <property type="entry name" value="Restrct_endonuc-II-like"/>
</dbReference>
<reference evidence="1 2" key="1">
    <citation type="submission" date="2017-09" db="EMBL/GenBank/DDBJ databases">
        <title>Draft Genome Sequence of Corynebacterium accolens AH4003.</title>
        <authorList>
            <person name="Chen Y."/>
            <person name="Oosthuysen W.F."/>
            <person name="Kelley S."/>
            <person name="Horswill A."/>
        </authorList>
    </citation>
    <scope>NUCLEOTIDE SEQUENCE [LARGE SCALE GENOMIC DNA]</scope>
    <source>
        <strain evidence="1 2">AH4003</strain>
    </source>
</reference>
<proteinExistence type="predicted"/>
<evidence type="ECO:0000313" key="2">
    <source>
        <dbReference type="Proteomes" id="UP000218690"/>
    </source>
</evidence>
<name>A0A2A4AM72_9CORY</name>
<dbReference type="Gene3D" id="3.40.960.10">
    <property type="entry name" value="VSR Endonuclease"/>
    <property type="match status" value="1"/>
</dbReference>
<dbReference type="AlphaFoldDB" id="A0A2A4AM72"/>
<protein>
    <recommendedName>
        <fullName evidence="3">DUF559 domain-containing protein</fullName>
    </recommendedName>
</protein>
<comment type="caution">
    <text evidence="1">The sequence shown here is derived from an EMBL/GenBank/DDBJ whole genome shotgun (WGS) entry which is preliminary data.</text>
</comment>